<feature type="domain" description="Cadherin" evidence="17">
    <location>
        <begin position="861"/>
        <end position="957"/>
    </location>
</feature>
<dbReference type="PROSITE" id="PS00232">
    <property type="entry name" value="CADHERIN_1"/>
    <property type="match status" value="9"/>
</dbReference>
<sequence>MDVNEFPPVFNRLDYSDSAVCENVPLGTEVLTVQATDGDAGSFGQIFYSIDSNSISCCFDVNSTTGVIYTNSSIDFDTGDYRRSFYVIATDLGGRVSSIGTFVTITILNDNDHIPMFPNQSLAVAIPENFPVQSPLPSQLMATDGDIYCRIDQCNGAVIIDNSSCRNQPTLLTYAIVSGNGDGLFSIDSTTGVVSVAMEIDHESLNITIYDLIVSVTDGQYTSYANLSVSIINVSEFAPMFEKDNYTASINERVPIGTLVETVLAFDDDNSPFTYSLVGDDVDYFTIGPNSGEVRTAREIDYEMKPVFSLLVVASEVAMPNMSGYANLLIHVNDINDNRPLFDQDEYQFELLENLPPGTSVGTVSASDADSGINADISYSILSVHPPSHYPSFTINSTSGEITSTQSFDREETDEYTFMVAATDTGHRNSSVTVTVRVNDVNDNPSIMNDTILDTPENTPLNTVILTLVSTDADTPPNSHVTYQLVNDFNGNFNITGDKLIVASSLDYEGIQSYNLVVMLTNGNLTSYANVTVNVLDVNDNAPIFTSPSEVSIPEDAPIGSLVLPLSATDADDNGDEPVSFMLADNYTGPFSLDSNLVIVSAGLDRESQMIHYLPIIAFNPNSTGPITTQNLTITLIDVNDNIPQFSADPILFSVLENHTLGQSVGVLTATDIDQLSNAKLTYTLSQPDPSLPFAINPLTGEINLTSSLDYELVTSYSFNAIVTDGGEPALFSTALVIVNVSDINDNSPIFTSDVYNVSVLESIKTSSVIIQLSASDVDSGSNADITFSLIDSSLPFYINGSYVLLGASSLDRESVSEYTFNVVATDGGHPSRNSTAQVIVTVQDVNDNSPVIDLVYLNDSIPENTQIGTVVAIFNVTDADIGPNALTTLTLSGEFSHFEVDQDGVVRLRTSLDFDTGNTTFNIVLVARNNNSTPRLTSTYPFSISLSNINDNAPMIEFGKTVVSFDEGINEVPLNVGVNISDADDHNEMGFTRIYDAKIEFINPNPLEISSPFSPTAAEDPSDCPLEDKTRKLQSCGFTATFELQTNLATGSLRLYPGTIQTNNGATLVLDGSNHYAYMPVTNSFTSFSMLSWVWYTQTSSPSTIFSYVNSDYTVFSAVCYDADLVFTYYNATQHNVTFRGSCSALTDQWHHLALTINQLQGQPVLSVFIDGTLNDRTVINAPQDDDRTKRLFIGVSPIGSGWFQVADYFTGRLHRLAFSSSVITEQHINCVIGCGVYLYSSSLNPPVQYHYDYSSRQLYASGVRVVQVYEQFLDTITFVTAFSEPMTLEYNLDYTVTDGVFNSIPMQLNITLNPTNDGPPVLALNGDLGTNFNAEFVEEGGPVAVVNSSLTLTDVDSVSSPYVVNATILYSEQAVGEEVLAVSNIPQGMSAVYSGYSLILSGSLTIDQFQLSLRTLTYDNYADEPQGDSRIISIVVNDSPWKSNTANASLSIRYVNDPPVLSVKSSTAEYAEGDGLVPLLIDANVTDNDNTTLVSALVTFFPPDGSLEALVVDTSDTDITSVYANGTLVLSGEDILDSYAAVLSSLSYINNKTDNITGGTRVFSFYLFDSSSTGHFVQSTSLFIQGVNDPPIVDLNGDDMAGNSFTDTFTEDTDMTIPAASPTLSLIDVDSSTLEYVRIEFLRRPDGEQESILLDTQGGAFSFTSNGNVYTLRPGSLTMPSVDQFQQVLRTLRYHNTAEEPTQGLHSLSLIVNDGIDSSVPVYINITVKSVNDPPYVDLDTSQNGTGFSGVFIEESSTPTELTSSNVLVTDNDANATIVSLTVSINELLDGFSESIVSLDPNITLPAPTLQPNSVLSYTITPIDGAVEYISYLLSVLAYDNSRLEPTRGQRQIIISLYDGFNRSNDAVSLITVETLNEHVPNFTQSIYSASIYENQPNGTLLARVMASDGDSGTDGRITYSIVSVSPSVGMNRFTIGSDNGRITAVSLDREDIDMYNITVAATDSGPDPNTATALVTVEVLNENDNSPYFPQSVYHLSIPEDTPTYTEIDVVSAIDPDIPDQLFYQLISDTFQILNNGTLRLIKSVDADGAMTVYNITITAIDLFGHTGDTIYTITVTDVNDNTPSFSQDSYQGSVPENLLDEYVATVSATDLDSTSNGEISYSFENPDTLQYFTIDNTTGVIRTASELNREEQQSYTLTVLATDAGDIPLTGSATVDVSVLDINDNTPSFSATEYSASVLENIPNVYIVTVNATDPDNGSNGSITYSLSNTVTLFRIDGVTGDIYAIGSLDRETTSSQVFVVYAADGGNPSRTSSAAVNVSVIDVNDNSPMFIGDPYSGSIPENEAGYNILTVEATDADYGSNSQITYILQTHTDLFSIDSSTGQLRSLVGLDFESRCFYQLQVVAVDGGSPPRNSTTLIDINVIPHNDHPPTFSSPSYSVQIFEELPNGTFVASVFAVDNDTTLCELGLSLGSGSGSGLIMPGSLAPMTSSITYSLLNALTDFQIDPDTGNITTRTEIDREMNSSYLLTVTATEAASNLTSTATVYVSIIDINDNPPIFLQRSYSREIPESTPVGTQILQVMATDADFIDQGNLRYQILNFVPLFNISSRTGAIYLAEAVDFETIESTTRTFSVEVFDSGNVHFDLIPVTISIIDTNDLPPYIATVSSSLTFIEGSISLGPFPDMNITDPDVLQNLYSANVTLATSTNNTATNCLCTNISVSDSCTLGCVEFLQLDPKEFPGTITQSSDGHSLLLTGNYSIEAYRAAIVSILYVNLITHPHPTPREVSLIVNDGVLDSNILINSIDIVPLNQFSPVIDLNGPDVDGINYNITFNEQGTAVNIASSQATITDNDTMSALTRLTVSLLNPQDGNDESIRLKTGTILPSGITMHESSTAHSIILQGTGSLSDYTELIRQLEYINTAPEPQDTQRIINFQATEHHLSSAVAVTLVTIVTRDDNMPSIVASPPMINYATLYYETSGAVGVVTSDAYISDNDVPAYITELQIFVFVSPSVYDRITLNGNISSDISVSHLSNYHLVLSGTSTVAEYTKALKQVTYLYDREEFESFPITKYIYLQVSDTMHSVFAVTRFTFVPQNDQQPQFNSSLYTASLSESTPVGSFILQLSSTDSDVFNTTDTVYSITAGNNDGLFSLSNTSGVLSLASPLDHELIMMHTLVVEATDLLLEAGGAAPGTAMIVITVNDTNDNIPIGQINENSPVGTSVGVSVAASDGDLPSNQITYYISGKDADRFTIDQSTSVILTAAVFDAEITTALSFNVTAEDSYGSVVQSSSAPVSIVVIDINDNAPLFDLPFYQLNVSEDTPVGQSLLTVSASDSDVSSINSALTYSLRDIIDMSGSGQSLLPFTINSSTGVITLTMALDYEKEQMFDFIVTCQDSGTPSRQSNVPVTINVADANDNAPVFSQDMYPATVPEDASFGSTILTVQARDVDSGSNSRIVYEITGTVTFIIDATTGVISLVGELDYETETSIVFDVLARDSGIQEQVSTAVVNITVTNVNDNPPSFLNQVYNFTVYENTVEPQFTVLAQDPDNSIEVLNPLNYSLLSSCLSGAVAISSGDGVLSLLQPFDRESLSNCVLVVSVSDGLHSSNVIVNMRILDVNDNQPSFTQSIYTESIPEIYPVNTFVTTVTATDPDEGENGTVTYAIVGGNVGEAFTIMPSNGMIRVNGPLDHETVSSYNLTLVASDGGGLTGTSHLLITVTDSNDESPILVISQSSYTYTEEAGLVSITSSLQLIEPDLLQSNIEEALIILSVETSCQDDEHTFACPSDFDCFYYCSEGLALNKSLYNSLSVSYSTNTSTITISGAGSPATYESLLSSLHYFNGFSEPYPGGRMVELSVFDGVHHSNTLAINITVSVIDDNCPVITSSLSQIDFTEGDHYLDIGLGLGLMLTDSDQHNISHQIISGVQVTLLNGNSLERLTVNTTGLPLMVQDMTLSNGRAIEISGPASIATYQNVLRTLRYENPVPEPTKGLRLGSIALLSEQCPMYSLNYSVNVITVNDNAPVIATNATMVDYREGSGSLLISMIIDFTLTDLDTDFPIHNATLILTPGDIRDSGHESLSVDTSLIPAGIYFEASGGQTQLSFVGPSSVSNYQELIRSLSYSNTASEPTLGNRTLTITVSDGAFTTQTTLTIRVLTVDDNPLQLNGTMLIFPFYEGNTTIELYGFLLYDPDEGAQVYSLNISLSDSLGDEEISVTAFGDVITSSDTISITTVDSISTYQAILDSLSYSYTTINDSEPLPGPRELTITATNGAFPSSSVSTIINVIPINNNPPMLSFGGNTEAVFTEAAGSATVLPVGAINQPVITDYDNNEIFFIHEATVRLVGALDGTSEKLNLSMSFLPNGSNAAVTPHSITISGPAPLLIYQQILSTITYTNTAPEPSMGNRSIQYRVNDGIFSSDIIQSTVSVSLINDNPLILTCDGQTNQFTEGSGEAIFIGPSVSVSDLDSDHVISGADVMIVNGFSGDFISLPQSAVSGLHVTVGVNDTSLRIEGNGTAAEYQSFLRLLIFFNGEEEPNSAIRQIRVILHQPDPSTAVSCSIIINMILINDHVPIVDLNGLESNGINYTTSVVWEYQAVNQVKIADAEYTSVTDSDSNSVILSMNITLVLSTEGDAIVSDVGACSISTPTGTCYLNISSPSCSCSTPIPSDLIISFTPISFYITQSGSLPSLFFQNLLRDHIYFRPSSDRANGSSAVVMVTVSDGDFVSKPAYSFIDVTFRNSRPRVLIDGESSGSVSVIDGQTELQVSTSVVVSDDSNMISQISIHLLNPVHTDSEMISLSLTGISGITLNPSSNATYILLEGTSSSVNYNNALRTLTYSYSRMSSLLENQPNVFENRYIEIVATDNDEAVSLAGTLIVTFNRTCTMYSMGSTIKVPSKLSSDRLTVCTAISGLTLEFDGVANLSSLVNVQSLSSLVIENQPDLTSLKGLENLASINELVINNAQNLVTLEDLGANLPPDYRTNVHSIGIHNDPALVDLDGLRIFENVTNVISIQNCPNLRDMSGTNNIVFAETIILNGISMSTITSFTSLYRATSIWFYRNNLLRSITGFNSLRDADMINIIQNPLLTNIDGLSGVRRVNVVRSFFNPNLCYIGTNASNPAYWQELGADTMGDFVTGPCPSRTCSSSPCLNNGTCTDTPQLMCSCPDNYFGSNCQYFNDCTTNPCMNNGTCTPHPNPVTYNMQFICQCPPAYTGDRCETSL</sequence>
<dbReference type="GO" id="GO:0005886">
    <property type="term" value="C:plasma membrane"/>
    <property type="evidence" value="ECO:0007669"/>
    <property type="project" value="UniProtKB-SubCell"/>
</dbReference>
<dbReference type="SMART" id="SM00181">
    <property type="entry name" value="EGF"/>
    <property type="match status" value="2"/>
</dbReference>
<evidence type="ECO:0000256" key="2">
    <source>
        <dbReference type="ARBA" id="ARBA00022475"/>
    </source>
</evidence>
<evidence type="ECO:0000256" key="11">
    <source>
        <dbReference type="ARBA" id="ARBA00023136"/>
    </source>
</evidence>
<evidence type="ECO:0000256" key="10">
    <source>
        <dbReference type="ARBA" id="ARBA00022989"/>
    </source>
</evidence>
<dbReference type="InterPro" id="IPR000742">
    <property type="entry name" value="EGF"/>
</dbReference>
<dbReference type="Pfam" id="PF13385">
    <property type="entry name" value="Laminin_G_3"/>
    <property type="match status" value="1"/>
</dbReference>
<feature type="domain" description="EGF-like" evidence="16">
    <location>
        <begin position="5140"/>
        <end position="5182"/>
    </location>
</feature>
<keyword evidence="13" id="KW-0325">Glycoprotein</keyword>
<keyword evidence="6" id="KW-0732">Signal</keyword>
<dbReference type="Gene3D" id="2.10.25.10">
    <property type="entry name" value="Laminin"/>
    <property type="match status" value="2"/>
</dbReference>
<dbReference type="FunFam" id="2.60.40.60:FF:000020">
    <property type="entry name" value="Dachsous cadherin-related 1b"/>
    <property type="match status" value="10"/>
</dbReference>
<dbReference type="InterPro" id="IPR013320">
    <property type="entry name" value="ConA-like_dom_sf"/>
</dbReference>
<keyword evidence="2" id="KW-1003">Cell membrane</keyword>
<feature type="domain" description="Cadherin" evidence="17">
    <location>
        <begin position="456"/>
        <end position="545"/>
    </location>
</feature>
<dbReference type="InterPro" id="IPR032675">
    <property type="entry name" value="LRR_dom_sf"/>
</dbReference>
<evidence type="ECO:0000313" key="18">
    <source>
        <dbReference type="EnsemblMetazoa" id="XP_019850869.1"/>
    </source>
</evidence>
<dbReference type="FunFam" id="2.60.40.60:FF:000058">
    <property type="entry name" value="FAT atypical cadherin 3"/>
    <property type="match status" value="2"/>
</dbReference>
<evidence type="ECO:0000256" key="14">
    <source>
        <dbReference type="PROSITE-ProRule" id="PRU00043"/>
    </source>
</evidence>
<feature type="domain" description="Cadherin" evidence="17">
    <location>
        <begin position="3387"/>
        <end position="3488"/>
    </location>
</feature>
<dbReference type="PROSITE" id="PS00022">
    <property type="entry name" value="EGF_1"/>
    <property type="match status" value="2"/>
</dbReference>
<dbReference type="PANTHER" id="PTHR24025">
    <property type="entry name" value="DESMOGLEIN FAMILY MEMBER"/>
    <property type="match status" value="1"/>
</dbReference>
<dbReference type="GO" id="GO:0005509">
    <property type="term" value="F:calcium ion binding"/>
    <property type="evidence" value="ECO:0007669"/>
    <property type="project" value="UniProtKB-UniRule"/>
</dbReference>
<evidence type="ECO:0000256" key="5">
    <source>
        <dbReference type="ARBA" id="ARBA00022723"/>
    </source>
</evidence>
<dbReference type="SUPFAM" id="SSF57196">
    <property type="entry name" value="EGF/Laminin"/>
    <property type="match status" value="2"/>
</dbReference>
<feature type="domain" description="Cadherin" evidence="17">
    <location>
        <begin position="242"/>
        <end position="342"/>
    </location>
</feature>
<evidence type="ECO:0000256" key="9">
    <source>
        <dbReference type="ARBA" id="ARBA00022889"/>
    </source>
</evidence>
<name>A0AAN0J1F3_AMPQE</name>
<reference evidence="18" key="2">
    <citation type="submission" date="2024-06" db="UniProtKB">
        <authorList>
            <consortium name="EnsemblMetazoa"/>
        </authorList>
    </citation>
    <scope>IDENTIFICATION</scope>
</reference>
<evidence type="ECO:0000256" key="3">
    <source>
        <dbReference type="ARBA" id="ARBA00022536"/>
    </source>
</evidence>
<dbReference type="PANTHER" id="PTHR24025:SF23">
    <property type="entry name" value="NEURAL-CADHERIN"/>
    <property type="match status" value="1"/>
</dbReference>
<feature type="domain" description="Cadherin" evidence="17">
    <location>
        <begin position="3489"/>
        <end position="3590"/>
    </location>
</feature>
<dbReference type="Gene3D" id="2.60.120.200">
    <property type="match status" value="1"/>
</dbReference>
<dbReference type="InterPro" id="IPR050971">
    <property type="entry name" value="Cadherin-domain_protein"/>
</dbReference>
<feature type="domain" description="Cadherin" evidence="17">
    <location>
        <begin position="118"/>
        <end position="241"/>
    </location>
</feature>
<keyword evidence="10" id="KW-1133">Transmembrane helix</keyword>
<feature type="domain" description="Cadherin" evidence="17">
    <location>
        <begin position="2090"/>
        <end position="2193"/>
    </location>
</feature>
<dbReference type="Pfam" id="PF00028">
    <property type="entry name" value="Cadherin"/>
    <property type="match status" value="19"/>
</dbReference>
<dbReference type="FunFam" id="2.60.40.60:FF:000033">
    <property type="entry name" value="FAT atypical cadherin 1"/>
    <property type="match status" value="1"/>
</dbReference>
<evidence type="ECO:0000313" key="19">
    <source>
        <dbReference type="Proteomes" id="UP000007879"/>
    </source>
</evidence>
<evidence type="ECO:0000256" key="1">
    <source>
        <dbReference type="ARBA" id="ARBA00004251"/>
    </source>
</evidence>
<dbReference type="RefSeq" id="XP_019850869.1">
    <property type="nucleotide sequence ID" value="XM_019995310.1"/>
</dbReference>
<keyword evidence="19" id="KW-1185">Reference proteome</keyword>
<feature type="domain" description="Cadherin" evidence="17">
    <location>
        <begin position="2524"/>
        <end position="2627"/>
    </location>
</feature>
<dbReference type="CDD" id="cd00054">
    <property type="entry name" value="EGF_CA"/>
    <property type="match status" value="2"/>
</dbReference>
<feature type="domain" description="Cadherin" evidence="17">
    <location>
        <begin position="752"/>
        <end position="853"/>
    </location>
</feature>
<dbReference type="CDD" id="cd11304">
    <property type="entry name" value="Cadherin_repeat"/>
    <property type="match status" value="21"/>
</dbReference>
<dbReference type="Gene3D" id="2.60.40.60">
    <property type="entry name" value="Cadherins"/>
    <property type="match status" value="22"/>
</dbReference>
<dbReference type="Proteomes" id="UP000007879">
    <property type="component" value="Unassembled WGS sequence"/>
</dbReference>
<evidence type="ECO:0000256" key="15">
    <source>
        <dbReference type="PROSITE-ProRule" id="PRU00076"/>
    </source>
</evidence>
<keyword evidence="11" id="KW-0472">Membrane</keyword>
<evidence type="ECO:0000256" key="13">
    <source>
        <dbReference type="ARBA" id="ARBA00023180"/>
    </source>
</evidence>
<dbReference type="EnsemblMetazoa" id="XM_019995310.1">
    <property type="protein sequence ID" value="XP_019850869.1"/>
    <property type="gene ID" value="LOC109581300"/>
</dbReference>
<feature type="domain" description="Cadherin" evidence="17">
    <location>
        <begin position="3274"/>
        <end position="3386"/>
    </location>
</feature>
<proteinExistence type="predicted"/>
<evidence type="ECO:0000256" key="7">
    <source>
        <dbReference type="ARBA" id="ARBA00022737"/>
    </source>
</evidence>
<keyword evidence="8 14" id="KW-0106">Calcium</keyword>
<dbReference type="GeneID" id="109581300"/>
<evidence type="ECO:0000259" key="17">
    <source>
        <dbReference type="PROSITE" id="PS50268"/>
    </source>
</evidence>
<comment type="caution">
    <text evidence="15">Lacks conserved residue(s) required for the propagation of feature annotation.</text>
</comment>
<accession>A0AAN0J1F3</accession>
<reference evidence="19" key="1">
    <citation type="journal article" date="2010" name="Nature">
        <title>The Amphimedon queenslandica genome and the evolution of animal complexity.</title>
        <authorList>
            <person name="Srivastava M."/>
            <person name="Simakov O."/>
            <person name="Chapman J."/>
            <person name="Fahey B."/>
            <person name="Gauthier M.E."/>
            <person name="Mitros T."/>
            <person name="Richards G.S."/>
            <person name="Conaco C."/>
            <person name="Dacre M."/>
            <person name="Hellsten U."/>
            <person name="Larroux C."/>
            <person name="Putnam N.H."/>
            <person name="Stanke M."/>
            <person name="Adamska M."/>
            <person name="Darling A."/>
            <person name="Degnan S.M."/>
            <person name="Oakley T.H."/>
            <person name="Plachetzki D.C."/>
            <person name="Zhai Y."/>
            <person name="Adamski M."/>
            <person name="Calcino A."/>
            <person name="Cummins S.F."/>
            <person name="Goodstein D.M."/>
            <person name="Harris C."/>
            <person name="Jackson D.J."/>
            <person name="Leys S.P."/>
            <person name="Shu S."/>
            <person name="Woodcroft B.J."/>
            <person name="Vervoort M."/>
            <person name="Kosik K.S."/>
            <person name="Manning G."/>
            <person name="Degnan B.M."/>
            <person name="Rokhsar D.S."/>
        </authorList>
    </citation>
    <scope>NUCLEOTIDE SEQUENCE [LARGE SCALE GENOMIC DNA]</scope>
</reference>
<dbReference type="InterPro" id="IPR020894">
    <property type="entry name" value="Cadherin_CS"/>
</dbReference>
<feature type="domain" description="Cadherin" evidence="17">
    <location>
        <begin position="2194"/>
        <end position="2295"/>
    </location>
</feature>
<feature type="disulfide bond" evidence="15">
    <location>
        <begin position="5172"/>
        <end position="5181"/>
    </location>
</feature>
<organism evidence="18 19">
    <name type="scientific">Amphimedon queenslandica</name>
    <name type="common">Sponge</name>
    <dbReference type="NCBI Taxonomy" id="400682"/>
    <lineage>
        <taxon>Eukaryota</taxon>
        <taxon>Metazoa</taxon>
        <taxon>Porifera</taxon>
        <taxon>Demospongiae</taxon>
        <taxon>Heteroscleromorpha</taxon>
        <taxon>Haplosclerida</taxon>
        <taxon>Niphatidae</taxon>
        <taxon>Amphimedon</taxon>
    </lineage>
</organism>
<dbReference type="GO" id="GO:0007156">
    <property type="term" value="P:homophilic cell adhesion via plasma membrane adhesion molecules"/>
    <property type="evidence" value="ECO:0007669"/>
    <property type="project" value="InterPro"/>
</dbReference>
<feature type="domain" description="EGF-like" evidence="16">
    <location>
        <begin position="5104"/>
        <end position="5139"/>
    </location>
</feature>
<dbReference type="PROSITE" id="PS50268">
    <property type="entry name" value="CADHERIN_2"/>
    <property type="match status" value="23"/>
</dbReference>
<keyword evidence="5" id="KW-0479">Metal-binding</keyword>
<feature type="domain" description="Cadherin" evidence="17">
    <location>
        <begin position="343"/>
        <end position="447"/>
    </location>
</feature>
<evidence type="ECO:0000259" key="16">
    <source>
        <dbReference type="PROSITE" id="PS50026"/>
    </source>
</evidence>
<feature type="disulfide bond" evidence="15">
    <location>
        <begin position="5129"/>
        <end position="5138"/>
    </location>
</feature>
<dbReference type="PROSITE" id="PS50026">
    <property type="entry name" value="EGF_3"/>
    <property type="match status" value="2"/>
</dbReference>
<feature type="domain" description="Cadherin" evidence="17">
    <location>
        <begin position="3591"/>
        <end position="3693"/>
    </location>
</feature>
<keyword evidence="3 15" id="KW-0245">EGF-like domain</keyword>
<keyword evidence="4" id="KW-0812">Transmembrane</keyword>
<dbReference type="SMART" id="SM00112">
    <property type="entry name" value="CA"/>
    <property type="match status" value="22"/>
</dbReference>
<comment type="subcellular location">
    <subcellularLocation>
        <location evidence="1">Cell membrane</location>
        <topology evidence="1">Single-pass type I membrane protein</topology>
    </subcellularLocation>
</comment>
<dbReference type="PRINTS" id="PR00205">
    <property type="entry name" value="CADHERIN"/>
</dbReference>
<feature type="domain" description="Cadherin" evidence="17">
    <location>
        <begin position="1993"/>
        <end position="2089"/>
    </location>
</feature>
<feature type="domain" description="Cadherin" evidence="17">
    <location>
        <begin position="545"/>
        <end position="646"/>
    </location>
</feature>
<keyword evidence="7" id="KW-0677">Repeat</keyword>
<dbReference type="SUPFAM" id="SSF49899">
    <property type="entry name" value="Concanavalin A-like lectins/glucanases"/>
    <property type="match status" value="1"/>
</dbReference>
<dbReference type="GO" id="GO:0005911">
    <property type="term" value="C:cell-cell junction"/>
    <property type="evidence" value="ECO:0007669"/>
    <property type="project" value="TreeGrafter"/>
</dbReference>
<dbReference type="FunFam" id="2.60.40.60:FF:000123">
    <property type="entry name" value="Protocadherin beta 4"/>
    <property type="match status" value="1"/>
</dbReference>
<evidence type="ECO:0000256" key="4">
    <source>
        <dbReference type="ARBA" id="ARBA00022692"/>
    </source>
</evidence>
<protein>
    <submittedName>
        <fullName evidence="18">Uncharacterized protein</fullName>
    </submittedName>
</protein>
<feature type="domain" description="Cadherin" evidence="17">
    <location>
        <begin position="647"/>
        <end position="751"/>
    </location>
</feature>
<dbReference type="InterPro" id="IPR002126">
    <property type="entry name" value="Cadherin-like_dom"/>
</dbReference>
<dbReference type="Gene3D" id="3.80.10.10">
    <property type="entry name" value="Ribonuclease Inhibitor"/>
    <property type="match status" value="1"/>
</dbReference>
<feature type="domain" description="Cadherin" evidence="17">
    <location>
        <begin position="1886"/>
        <end position="1992"/>
    </location>
</feature>
<feature type="domain" description="Cadherin" evidence="17">
    <location>
        <begin position="20"/>
        <end position="117"/>
    </location>
</feature>
<dbReference type="SUPFAM" id="SSF49313">
    <property type="entry name" value="Cadherin-like"/>
    <property type="match status" value="22"/>
</dbReference>
<evidence type="ECO:0000256" key="12">
    <source>
        <dbReference type="ARBA" id="ARBA00023157"/>
    </source>
</evidence>
<dbReference type="KEGG" id="aqu:109581300"/>
<keyword evidence="12 15" id="KW-1015">Disulfide bond</keyword>
<feature type="domain" description="Cadherin" evidence="17">
    <location>
        <begin position="3176"/>
        <end position="3273"/>
    </location>
</feature>
<dbReference type="InterPro" id="IPR015919">
    <property type="entry name" value="Cadherin-like_sf"/>
</dbReference>
<feature type="domain" description="Cadherin" evidence="17">
    <location>
        <begin position="3068"/>
        <end position="3175"/>
    </location>
</feature>
<feature type="domain" description="Cadherin" evidence="17">
    <location>
        <begin position="1755"/>
        <end position="1885"/>
    </location>
</feature>
<feature type="domain" description="Cadherin" evidence="17">
    <location>
        <begin position="2398"/>
        <end position="2523"/>
    </location>
</feature>
<evidence type="ECO:0000256" key="6">
    <source>
        <dbReference type="ARBA" id="ARBA00022729"/>
    </source>
</evidence>
<keyword evidence="9" id="KW-0130">Cell adhesion</keyword>
<feature type="domain" description="Cadherin" evidence="17">
    <location>
        <begin position="2296"/>
        <end position="2397"/>
    </location>
</feature>
<evidence type="ECO:0000256" key="8">
    <source>
        <dbReference type="ARBA" id="ARBA00022837"/>
    </source>
</evidence>